<feature type="compositionally biased region" description="Basic and acidic residues" evidence="1">
    <location>
        <begin position="163"/>
        <end position="175"/>
    </location>
</feature>
<evidence type="ECO:0000313" key="3">
    <source>
        <dbReference type="EMBL" id="KAI3540437.1"/>
    </source>
</evidence>
<dbReference type="AlphaFoldDB" id="A0A9Q0B1J9"/>
<keyword evidence="4" id="KW-1185">Reference proteome</keyword>
<keyword evidence="2" id="KW-1133">Transmembrane helix</keyword>
<dbReference type="EMBL" id="SDAQ01000091">
    <property type="protein sequence ID" value="KAI3540437.1"/>
    <property type="molecule type" value="Genomic_DNA"/>
</dbReference>
<feature type="compositionally biased region" description="Low complexity" evidence="1">
    <location>
        <begin position="218"/>
        <end position="228"/>
    </location>
</feature>
<evidence type="ECO:0000256" key="2">
    <source>
        <dbReference type="SAM" id="Phobius"/>
    </source>
</evidence>
<keyword evidence="2" id="KW-0472">Membrane</keyword>
<comment type="caution">
    <text evidence="3">The sequence shown here is derived from an EMBL/GenBank/DDBJ whole genome shotgun (WGS) entry which is preliminary data.</text>
</comment>
<feature type="region of interest" description="Disordered" evidence="1">
    <location>
        <begin position="140"/>
        <end position="250"/>
    </location>
</feature>
<sequence length="250" mass="26309">MDFILDSRVPKGGGSSGSRGSSGGSKSSKSSKSKSGKNKYKGGGRVGAAGGGGGGGGGGGFSALPLWARILIIVLVVWFVLFLVSLAFYTVKDLHRRTELKRKKEGKKFRIGHVLGRALLVSTGLWIPFTLYRKFISRRREKSGGSGGDGDETKRSAGGTYAKIEEGRRSDDTGTRDSWYAGAGAGTHNNNNNADSKYEPMGYAPHYRSPSPAPPPAAGAAPAPTGAADEYYMPQPPSQTAPTQHPPQYS</sequence>
<dbReference type="OrthoDB" id="4851104at2759"/>
<gene>
    <name evidence="3" type="ORF">CABS02_11044</name>
</gene>
<feature type="transmembrane region" description="Helical" evidence="2">
    <location>
        <begin position="66"/>
        <end position="91"/>
    </location>
</feature>
<evidence type="ECO:0000256" key="1">
    <source>
        <dbReference type="SAM" id="MobiDB-lite"/>
    </source>
</evidence>
<evidence type="ECO:0000313" key="4">
    <source>
        <dbReference type="Proteomes" id="UP001056436"/>
    </source>
</evidence>
<feature type="compositionally biased region" description="Polar residues" evidence="1">
    <location>
        <begin position="240"/>
        <end position="250"/>
    </location>
</feature>
<organism evidence="3 4">
    <name type="scientific">Colletotrichum abscissum</name>
    <dbReference type="NCBI Taxonomy" id="1671311"/>
    <lineage>
        <taxon>Eukaryota</taxon>
        <taxon>Fungi</taxon>
        <taxon>Dikarya</taxon>
        <taxon>Ascomycota</taxon>
        <taxon>Pezizomycotina</taxon>
        <taxon>Sordariomycetes</taxon>
        <taxon>Hypocreomycetidae</taxon>
        <taxon>Glomerellales</taxon>
        <taxon>Glomerellaceae</taxon>
        <taxon>Colletotrichum</taxon>
        <taxon>Colletotrichum acutatum species complex</taxon>
    </lineage>
</organism>
<feature type="region of interest" description="Disordered" evidence="1">
    <location>
        <begin position="1"/>
        <end position="44"/>
    </location>
</feature>
<keyword evidence="2" id="KW-0812">Transmembrane</keyword>
<name>A0A9Q0B1J9_9PEZI</name>
<accession>A0A9Q0B1J9</accession>
<reference evidence="3" key="1">
    <citation type="submission" date="2019-01" db="EMBL/GenBank/DDBJ databases">
        <title>Colletotrichum abscissum LGMF1257.</title>
        <authorList>
            <person name="Baroncelli R."/>
        </authorList>
    </citation>
    <scope>NUCLEOTIDE SEQUENCE</scope>
    <source>
        <strain evidence="3">Ca142</strain>
    </source>
</reference>
<dbReference type="Proteomes" id="UP001056436">
    <property type="component" value="Unassembled WGS sequence"/>
</dbReference>
<protein>
    <submittedName>
        <fullName evidence="3">Uncharacterized protein</fullName>
    </submittedName>
</protein>
<feature type="compositionally biased region" description="Basic residues" evidence="1">
    <location>
        <begin position="29"/>
        <end position="42"/>
    </location>
</feature>
<proteinExistence type="predicted"/>
<feature type="transmembrane region" description="Helical" evidence="2">
    <location>
        <begin position="111"/>
        <end position="132"/>
    </location>
</feature>
<feature type="compositionally biased region" description="Gly residues" evidence="1">
    <location>
        <begin position="11"/>
        <end position="23"/>
    </location>
</feature>